<dbReference type="EMBL" id="PDCK01000045">
    <property type="protein sequence ID" value="PRQ20730.1"/>
    <property type="molecule type" value="Genomic_DNA"/>
</dbReference>
<dbReference type="AlphaFoldDB" id="A0A2P6PFM1"/>
<comment type="caution">
    <text evidence="1">The sequence shown here is derived from an EMBL/GenBank/DDBJ whole genome shotgun (WGS) entry which is preliminary data.</text>
</comment>
<keyword evidence="2" id="KW-1185">Reference proteome</keyword>
<dbReference type="Proteomes" id="UP000238479">
    <property type="component" value="Chromosome 7"/>
</dbReference>
<organism evidence="1 2">
    <name type="scientific">Rosa chinensis</name>
    <name type="common">China rose</name>
    <dbReference type="NCBI Taxonomy" id="74649"/>
    <lineage>
        <taxon>Eukaryota</taxon>
        <taxon>Viridiplantae</taxon>
        <taxon>Streptophyta</taxon>
        <taxon>Embryophyta</taxon>
        <taxon>Tracheophyta</taxon>
        <taxon>Spermatophyta</taxon>
        <taxon>Magnoliopsida</taxon>
        <taxon>eudicotyledons</taxon>
        <taxon>Gunneridae</taxon>
        <taxon>Pentapetalae</taxon>
        <taxon>rosids</taxon>
        <taxon>fabids</taxon>
        <taxon>Rosales</taxon>
        <taxon>Rosaceae</taxon>
        <taxon>Rosoideae</taxon>
        <taxon>Rosoideae incertae sedis</taxon>
        <taxon>Rosa</taxon>
    </lineage>
</organism>
<name>A0A2P6PFM1_ROSCH</name>
<protein>
    <submittedName>
        <fullName evidence="1">Uncharacterized protein</fullName>
    </submittedName>
</protein>
<proteinExistence type="predicted"/>
<dbReference type="Gene3D" id="3.10.450.10">
    <property type="match status" value="1"/>
</dbReference>
<sequence>MVPCLVKPIYGSEGARMMHKRGYSAVKQFNMYKNAQLEFVRVLRASMHHKCFPFYYLTLEAVDAGVLKVYQAEVFGQARVIIGRGLQIVGVKINMFGCVDDNGSLLILIDNRNGEGRKGTYCGDDDEGCLLEPLDGNDTEWRKTSFNGFNDKGHWLEETDERNEWSIETHTRGNVLWRFTLIIIITNLIQ</sequence>
<dbReference type="Gramene" id="PRQ20730">
    <property type="protein sequence ID" value="PRQ20730"/>
    <property type="gene ID" value="RchiOBHm_Chr7g0231321"/>
</dbReference>
<dbReference type="InterPro" id="IPR046350">
    <property type="entry name" value="Cystatin_sf"/>
</dbReference>
<evidence type="ECO:0000313" key="2">
    <source>
        <dbReference type="Proteomes" id="UP000238479"/>
    </source>
</evidence>
<dbReference type="SUPFAM" id="SSF54403">
    <property type="entry name" value="Cystatin/monellin"/>
    <property type="match status" value="1"/>
</dbReference>
<gene>
    <name evidence="1" type="ORF">RchiOBHm_Chr7g0231321</name>
</gene>
<accession>A0A2P6PFM1</accession>
<reference evidence="1 2" key="1">
    <citation type="journal article" date="2018" name="Nat. Genet.">
        <title>The Rosa genome provides new insights in the design of modern roses.</title>
        <authorList>
            <person name="Bendahmane M."/>
        </authorList>
    </citation>
    <scope>NUCLEOTIDE SEQUENCE [LARGE SCALE GENOMIC DNA]</scope>
    <source>
        <strain evidence="2">cv. Old Blush</strain>
    </source>
</reference>
<evidence type="ECO:0000313" key="1">
    <source>
        <dbReference type="EMBL" id="PRQ20730.1"/>
    </source>
</evidence>